<feature type="compositionally biased region" description="Basic residues" evidence="1">
    <location>
        <begin position="30"/>
        <end position="41"/>
    </location>
</feature>
<name>A0A0N1PBB2_LEPSE</name>
<proteinExistence type="predicted"/>
<keyword evidence="2" id="KW-0472">Membrane</keyword>
<feature type="compositionally biased region" description="Basic and acidic residues" evidence="1">
    <location>
        <begin position="373"/>
        <end position="384"/>
    </location>
</feature>
<feature type="transmembrane region" description="Helical" evidence="2">
    <location>
        <begin position="647"/>
        <end position="667"/>
    </location>
</feature>
<organism evidence="3 4">
    <name type="scientific">Leptomonas seymouri</name>
    <dbReference type="NCBI Taxonomy" id="5684"/>
    <lineage>
        <taxon>Eukaryota</taxon>
        <taxon>Discoba</taxon>
        <taxon>Euglenozoa</taxon>
        <taxon>Kinetoplastea</taxon>
        <taxon>Metakinetoplastina</taxon>
        <taxon>Trypanosomatida</taxon>
        <taxon>Trypanosomatidae</taxon>
        <taxon>Leishmaniinae</taxon>
        <taxon>Leptomonas</taxon>
    </lineage>
</organism>
<keyword evidence="2" id="KW-1133">Transmembrane helix</keyword>
<evidence type="ECO:0000313" key="3">
    <source>
        <dbReference type="EMBL" id="KPI85322.1"/>
    </source>
</evidence>
<evidence type="ECO:0000313" key="4">
    <source>
        <dbReference type="Proteomes" id="UP000038009"/>
    </source>
</evidence>
<keyword evidence="4" id="KW-1185">Reference proteome</keyword>
<accession>A0A0N1PBB2</accession>
<reference evidence="3 4" key="1">
    <citation type="journal article" date="2015" name="PLoS Pathog.">
        <title>Leptomonas seymouri: Adaptations to the Dixenous Life Cycle Analyzed by Genome Sequencing, Transcriptome Profiling and Co-infection with Leishmania donovani.</title>
        <authorList>
            <person name="Kraeva N."/>
            <person name="Butenko A."/>
            <person name="Hlavacova J."/>
            <person name="Kostygov A."/>
            <person name="Myskova J."/>
            <person name="Grybchuk D."/>
            <person name="Lestinova T."/>
            <person name="Votypka J."/>
            <person name="Volf P."/>
            <person name="Opperdoes F."/>
            <person name="Flegontov P."/>
            <person name="Lukes J."/>
            <person name="Yurchenko V."/>
        </authorList>
    </citation>
    <scope>NUCLEOTIDE SEQUENCE [LARGE SCALE GENOMIC DNA]</scope>
    <source>
        <strain evidence="3 4">ATCC 30220</strain>
    </source>
</reference>
<feature type="compositionally biased region" description="Basic and acidic residues" evidence="1">
    <location>
        <begin position="1"/>
        <end position="11"/>
    </location>
</feature>
<evidence type="ECO:0000256" key="2">
    <source>
        <dbReference type="SAM" id="Phobius"/>
    </source>
</evidence>
<feature type="compositionally biased region" description="Low complexity" evidence="1">
    <location>
        <begin position="56"/>
        <end position="68"/>
    </location>
</feature>
<feature type="region of interest" description="Disordered" evidence="1">
    <location>
        <begin position="355"/>
        <end position="388"/>
    </location>
</feature>
<dbReference type="Proteomes" id="UP000038009">
    <property type="component" value="Unassembled WGS sequence"/>
</dbReference>
<feature type="compositionally biased region" description="Polar residues" evidence="1">
    <location>
        <begin position="79"/>
        <end position="97"/>
    </location>
</feature>
<keyword evidence="2" id="KW-0812">Transmembrane</keyword>
<dbReference type="AlphaFoldDB" id="A0A0N1PBB2"/>
<gene>
    <name evidence="3" type="ORF">ABL78_5634</name>
</gene>
<feature type="region of interest" description="Disordered" evidence="1">
    <location>
        <begin position="1"/>
        <end position="115"/>
    </location>
</feature>
<feature type="compositionally biased region" description="Polar residues" evidence="1">
    <location>
        <begin position="156"/>
        <end position="167"/>
    </location>
</feature>
<feature type="compositionally biased region" description="Polar residues" evidence="1">
    <location>
        <begin position="15"/>
        <end position="26"/>
    </location>
</feature>
<comment type="caution">
    <text evidence="3">The sequence shown here is derived from an EMBL/GenBank/DDBJ whole genome shotgun (WGS) entry which is preliminary data.</text>
</comment>
<feature type="compositionally biased region" description="Polar residues" evidence="1">
    <location>
        <begin position="355"/>
        <end position="368"/>
    </location>
</feature>
<evidence type="ECO:0000256" key="1">
    <source>
        <dbReference type="SAM" id="MobiDB-lite"/>
    </source>
</evidence>
<feature type="region of interest" description="Disordered" evidence="1">
    <location>
        <begin position="133"/>
        <end position="206"/>
    </location>
</feature>
<dbReference type="OMA" id="DRRFCST"/>
<protein>
    <submittedName>
        <fullName evidence="3">Uncharacterized protein</fullName>
    </submittedName>
</protein>
<dbReference type="VEuPathDB" id="TriTrypDB:Lsey_0195_0150"/>
<sequence>MKVHSFDDHAGGGRTTASVPSDNDPLQQQQRKKRQAMKRALKFVPPYHVSTSNVHSDSSTTNGSTTDSQAPSFRDVSDGNGNCTRQPVRSRATSDSRVGSVRRMPAKCPSRHSSFDSVSDIDAVARFPQAASAPVNPFNTAPPSRLSRRATECEESASTSQQLSMSRPSALLLDQARRSERVDSGGSSNSLSRDQAPLHHASQSRSAHALPVLLPTVLPVDRRCGNVVSPLAASGGNGKLTSLFVGGCSSRNAPPFMGSTMGCVESMPTLMTSGSAVGRPQVAAGNVPRMLAVPLDSLEGNTASTFPHVPPGETAAALTLAGRREGAAARRRASIPLNISDVLLEADSRDTRSFISAQHPQHGTTAVTPSPDHLPRSHQSESNREAAASLPVGSVFACEGVATARGYQRVPPLTSASEADSRSPVSGAKRVHFKLQASSTESGFFGSLARLVWGDRGKSTQLLRGTAPVTFHTSPPMVDRPIAAPESSDCLAQSAGLCSSFNSSSGSGTASFRRCRAPRVAAPAAAASTGACPPFLDSCPPNDTFSGATYKPQIPLLKSALKSYSRYKVDSTGSSSDSTSANESKHNAAIRSSKATAMSLDGPYSQQRAATCYQQRRSLAGKSDEALAMPTSVPRQHIWSFEVIVKWSLLGLAALLLFLLAVLATAVG</sequence>
<dbReference type="EMBL" id="LJSK01000195">
    <property type="protein sequence ID" value="KPI85322.1"/>
    <property type="molecule type" value="Genomic_DNA"/>
</dbReference>
<dbReference type="OrthoDB" id="10684881at2759"/>